<keyword evidence="1" id="KW-0472">Membrane</keyword>
<evidence type="ECO:0000313" key="2">
    <source>
        <dbReference type="EMBL" id="OGY37033.1"/>
    </source>
</evidence>
<feature type="transmembrane region" description="Helical" evidence="1">
    <location>
        <begin position="7"/>
        <end position="26"/>
    </location>
</feature>
<evidence type="ECO:0000256" key="1">
    <source>
        <dbReference type="SAM" id="Phobius"/>
    </source>
</evidence>
<proteinExistence type="predicted"/>
<feature type="transmembrane region" description="Helical" evidence="1">
    <location>
        <begin position="32"/>
        <end position="54"/>
    </location>
</feature>
<reference evidence="2 3" key="1">
    <citation type="journal article" date="2016" name="Nat. Commun.">
        <title>Thousands of microbial genomes shed light on interconnected biogeochemical processes in an aquifer system.</title>
        <authorList>
            <person name="Anantharaman K."/>
            <person name="Brown C.T."/>
            <person name="Hug L.A."/>
            <person name="Sharon I."/>
            <person name="Castelle C.J."/>
            <person name="Probst A.J."/>
            <person name="Thomas B.C."/>
            <person name="Singh A."/>
            <person name="Wilkins M.J."/>
            <person name="Karaoz U."/>
            <person name="Brodie E.L."/>
            <person name="Williams K.H."/>
            <person name="Hubbard S.S."/>
            <person name="Banfield J.F."/>
        </authorList>
    </citation>
    <scope>NUCLEOTIDE SEQUENCE [LARGE SCALE GENOMIC DNA]</scope>
</reference>
<sequence length="59" mass="6487">MEPRTRAIDALLGIACMCSAGIIAWARYLHPATFSVLAYPFLVGCSLICFAVYYKRISA</sequence>
<evidence type="ECO:0000313" key="3">
    <source>
        <dbReference type="Proteomes" id="UP000177941"/>
    </source>
</evidence>
<keyword evidence="1" id="KW-1133">Transmembrane helix</keyword>
<dbReference type="Proteomes" id="UP000177941">
    <property type="component" value="Unassembled WGS sequence"/>
</dbReference>
<protein>
    <submittedName>
        <fullName evidence="2">Uncharacterized protein</fullName>
    </submittedName>
</protein>
<accession>A0A1G1XAH5</accession>
<dbReference type="AlphaFoldDB" id="A0A1G1XAH5"/>
<dbReference type="EMBL" id="MHHS01000021">
    <property type="protein sequence ID" value="OGY37033.1"/>
    <property type="molecule type" value="Genomic_DNA"/>
</dbReference>
<gene>
    <name evidence="2" type="ORF">A3E36_00380</name>
</gene>
<name>A0A1G1XAH5_9BACT</name>
<organism evidence="2 3">
    <name type="scientific">Candidatus Andersenbacteria bacterium RIFCSPHIGHO2_12_FULL_45_11b</name>
    <dbReference type="NCBI Taxonomy" id="1797282"/>
    <lineage>
        <taxon>Bacteria</taxon>
        <taxon>Candidatus Anderseniibacteriota</taxon>
    </lineage>
</organism>
<comment type="caution">
    <text evidence="2">The sequence shown here is derived from an EMBL/GenBank/DDBJ whole genome shotgun (WGS) entry which is preliminary data.</text>
</comment>
<keyword evidence="1" id="KW-0812">Transmembrane</keyword>